<comment type="caution">
    <text evidence="2">The sequence shown here is derived from an EMBL/GenBank/DDBJ whole genome shotgun (WGS) entry which is preliminary data.</text>
</comment>
<keyword evidence="3" id="KW-1185">Reference proteome</keyword>
<protein>
    <recommendedName>
        <fullName evidence="4">DUF4249 domain-containing protein</fullName>
    </recommendedName>
</protein>
<dbReference type="OrthoDB" id="1115009at2"/>
<name>A0A259TXQ3_9BACT</name>
<dbReference type="InParanoid" id="A0A259TXQ3"/>
<proteinExistence type="predicted"/>
<dbReference type="AlphaFoldDB" id="A0A259TXQ3"/>
<reference evidence="2 3" key="1">
    <citation type="submission" date="2016-11" db="EMBL/GenBank/DDBJ databases">
        <title>Study of marine rhodopsin-containing bacteria.</title>
        <authorList>
            <person name="Yoshizawa S."/>
            <person name="Kumagai Y."/>
            <person name="Kogure K."/>
        </authorList>
    </citation>
    <scope>NUCLEOTIDE SEQUENCE [LARGE SCALE GENOMIC DNA]</scope>
    <source>
        <strain evidence="2 3">SG-29</strain>
    </source>
</reference>
<accession>A0A259TXQ3</accession>
<evidence type="ECO:0000313" key="2">
    <source>
        <dbReference type="EMBL" id="OZC02529.1"/>
    </source>
</evidence>
<evidence type="ECO:0000256" key="1">
    <source>
        <dbReference type="SAM" id="SignalP"/>
    </source>
</evidence>
<keyword evidence="1" id="KW-0732">Signal</keyword>
<dbReference type="InterPro" id="IPR025345">
    <property type="entry name" value="DUF4249"/>
</dbReference>
<organism evidence="2 3">
    <name type="scientific">Rubricoccus marinus</name>
    <dbReference type="NCBI Taxonomy" id="716817"/>
    <lineage>
        <taxon>Bacteria</taxon>
        <taxon>Pseudomonadati</taxon>
        <taxon>Rhodothermota</taxon>
        <taxon>Rhodothermia</taxon>
        <taxon>Rhodothermales</taxon>
        <taxon>Rubricoccaceae</taxon>
        <taxon>Rubricoccus</taxon>
    </lineage>
</organism>
<evidence type="ECO:0000313" key="3">
    <source>
        <dbReference type="Proteomes" id="UP000216446"/>
    </source>
</evidence>
<feature type="chain" id="PRO_5012062361" description="DUF4249 domain-containing protein" evidence="1">
    <location>
        <begin position="18"/>
        <end position="323"/>
    </location>
</feature>
<sequence length="323" mass="35791">MRLSHFAPLALMLALLAGCEFETSVGIDPPPFEEALVVYAFPTPDSTWTVSVAKSLPLGSNRSYEVPDATVTIHEGGAVVETLVLQTARPEGEPTYSIQPSVYVSPTGATPEAGRTYRIEITAPGLPLASSETTIPLAPEAEVVSDEWTYYDEGGYNSRRLRVGLVDPPGDDIYELALLLREDYQEGYINEYTYRFTSVTPSFRRGYEFLDIDVGVETDAEYYREVVFRDALFRDRRQEFELDFDTYADEFATRSFAVAVGRVSEPFARYQASRRQQIDNESNPFAEPSPLYSNVDGGYGVVGAFTSVRIALPDPPPPALAAR</sequence>
<dbReference type="Proteomes" id="UP000216446">
    <property type="component" value="Unassembled WGS sequence"/>
</dbReference>
<gene>
    <name evidence="2" type="ORF">BSZ36_05795</name>
</gene>
<dbReference type="RefSeq" id="WP_094546887.1">
    <property type="nucleotide sequence ID" value="NZ_MQWB01000001.1"/>
</dbReference>
<feature type="signal peptide" evidence="1">
    <location>
        <begin position="1"/>
        <end position="17"/>
    </location>
</feature>
<dbReference type="EMBL" id="MQWB01000001">
    <property type="protein sequence ID" value="OZC02529.1"/>
    <property type="molecule type" value="Genomic_DNA"/>
</dbReference>
<dbReference type="PROSITE" id="PS51257">
    <property type="entry name" value="PROKAR_LIPOPROTEIN"/>
    <property type="match status" value="1"/>
</dbReference>
<dbReference type="Pfam" id="PF14054">
    <property type="entry name" value="DUF4249"/>
    <property type="match status" value="1"/>
</dbReference>
<evidence type="ECO:0008006" key="4">
    <source>
        <dbReference type="Google" id="ProtNLM"/>
    </source>
</evidence>